<dbReference type="PANTHER" id="PTHR30290:SF38">
    <property type="entry name" value="D,D-DIPEPTIDE-BINDING PERIPLASMIC PROTEIN DDPA-RELATED"/>
    <property type="match status" value="1"/>
</dbReference>
<sequence>MRRRSLLQAAGTAALSIAMPRVSRGADARTLRHVPHVDLAFLDPHWTTANITRNHGFMVFDTLYGQDENFAAAPQMVEGHTVENDGRLWTLRLREGLLWHDGEKVLARDCVASIRRWAQRDAFGGALMRATDELSAPDDRTIRFRLKKPFPLLPDALGKSPVYMPAMMPERLARTDATQQVKEIVGSGPFRYKADERLQGSRNVYERFAGYRPREGGTPSGTAGPKVAYFDRVEWTTIPDASTAAAALQSGEQDWWEHANHDLLPVLRRSRNIKVEVVDPAGILSMMRPNHLQPPFDNPEIRRVVMRAIDQASYMQAIVGDDPSMYHTPIGVFCPGTPMASDAGLEPLRGPRDYEKVKADLRAAGYKGEKVVLLVPSDYAVIKPLGDVAADMFGKIGMNVEYVSTDWGTLLQRRTNKGTPEQGGWNAFVTNWNGTDWMTPATHIAMRGTGEAGYPGWSTSPRTEALYESWFEAPDEAARARICQDIQRQCMTDVPFYPLGQMRQPSAWRGNITGVLGGFAKFWNVRPA</sequence>
<dbReference type="Proteomes" id="UP000223527">
    <property type="component" value="Unassembled WGS sequence"/>
</dbReference>
<dbReference type="CDD" id="cd08502">
    <property type="entry name" value="PBP2_NikA_DppA_OppA_like_16"/>
    <property type="match status" value="1"/>
</dbReference>
<dbReference type="Gene3D" id="3.10.105.10">
    <property type="entry name" value="Dipeptide-binding Protein, Domain 3"/>
    <property type="match status" value="1"/>
</dbReference>
<accession>A0A2C7ADJ0</accession>
<reference evidence="5 6" key="1">
    <citation type="submission" date="2017-10" db="EMBL/GenBank/DDBJ databases">
        <authorList>
            <person name="Banno H."/>
            <person name="Chua N.-H."/>
        </authorList>
    </citation>
    <scope>NUCLEOTIDE SEQUENCE [LARGE SCALE GENOMIC DNA]</scope>
    <source>
        <strain evidence="5 6">YW11</strain>
    </source>
</reference>
<dbReference type="GO" id="GO:0043190">
    <property type="term" value="C:ATP-binding cassette (ABC) transporter complex"/>
    <property type="evidence" value="ECO:0007669"/>
    <property type="project" value="InterPro"/>
</dbReference>
<gene>
    <name evidence="5" type="ORF">CR162_08460</name>
</gene>
<dbReference type="OrthoDB" id="7233744at2"/>
<dbReference type="GO" id="GO:1904680">
    <property type="term" value="F:peptide transmembrane transporter activity"/>
    <property type="evidence" value="ECO:0007669"/>
    <property type="project" value="TreeGrafter"/>
</dbReference>
<dbReference type="GO" id="GO:0015833">
    <property type="term" value="P:peptide transport"/>
    <property type="evidence" value="ECO:0007669"/>
    <property type="project" value="TreeGrafter"/>
</dbReference>
<dbReference type="AlphaFoldDB" id="A0A2C7ADJ0"/>
<evidence type="ECO:0000259" key="4">
    <source>
        <dbReference type="Pfam" id="PF00496"/>
    </source>
</evidence>
<dbReference type="RefSeq" id="WP_099095100.1">
    <property type="nucleotide sequence ID" value="NZ_PDNU01000010.1"/>
</dbReference>
<dbReference type="Gene3D" id="3.40.190.10">
    <property type="entry name" value="Periplasmic binding protein-like II"/>
    <property type="match status" value="1"/>
</dbReference>
<name>A0A2C7ADJ0_9PROT</name>
<comment type="subcellular location">
    <subcellularLocation>
        <location evidence="1">Periplasm</location>
    </subcellularLocation>
</comment>
<evidence type="ECO:0000313" key="5">
    <source>
        <dbReference type="EMBL" id="PHK95505.1"/>
    </source>
</evidence>
<evidence type="ECO:0000313" key="6">
    <source>
        <dbReference type="Proteomes" id="UP000223527"/>
    </source>
</evidence>
<protein>
    <submittedName>
        <fullName evidence="5">ABC transporter substrate-binding protein</fullName>
    </submittedName>
</protein>
<dbReference type="SUPFAM" id="SSF53850">
    <property type="entry name" value="Periplasmic binding protein-like II"/>
    <property type="match status" value="1"/>
</dbReference>
<keyword evidence="3" id="KW-0732">Signal</keyword>
<dbReference type="InterPro" id="IPR030678">
    <property type="entry name" value="Peptide/Ni-bd"/>
</dbReference>
<dbReference type="GO" id="GO:0030288">
    <property type="term" value="C:outer membrane-bounded periplasmic space"/>
    <property type="evidence" value="ECO:0007669"/>
    <property type="project" value="UniProtKB-ARBA"/>
</dbReference>
<evidence type="ECO:0000256" key="1">
    <source>
        <dbReference type="ARBA" id="ARBA00004418"/>
    </source>
</evidence>
<dbReference type="PANTHER" id="PTHR30290">
    <property type="entry name" value="PERIPLASMIC BINDING COMPONENT OF ABC TRANSPORTER"/>
    <property type="match status" value="1"/>
</dbReference>
<dbReference type="EMBL" id="PDNU01000010">
    <property type="protein sequence ID" value="PHK95505.1"/>
    <property type="molecule type" value="Genomic_DNA"/>
</dbReference>
<evidence type="ECO:0000256" key="2">
    <source>
        <dbReference type="ARBA" id="ARBA00005695"/>
    </source>
</evidence>
<dbReference type="PIRSF" id="PIRSF002741">
    <property type="entry name" value="MppA"/>
    <property type="match status" value="1"/>
</dbReference>
<dbReference type="Pfam" id="PF00496">
    <property type="entry name" value="SBP_bac_5"/>
    <property type="match status" value="1"/>
</dbReference>
<dbReference type="InterPro" id="IPR000914">
    <property type="entry name" value="SBP_5_dom"/>
</dbReference>
<keyword evidence="6" id="KW-1185">Reference proteome</keyword>
<dbReference type="InterPro" id="IPR039424">
    <property type="entry name" value="SBP_5"/>
</dbReference>
<comment type="caution">
    <text evidence="5">The sequence shown here is derived from an EMBL/GenBank/DDBJ whole genome shotgun (WGS) entry which is preliminary data.</text>
</comment>
<comment type="similarity">
    <text evidence="2">Belongs to the bacterial solute-binding protein 5 family.</text>
</comment>
<evidence type="ECO:0000256" key="3">
    <source>
        <dbReference type="ARBA" id="ARBA00022729"/>
    </source>
</evidence>
<proteinExistence type="inferred from homology"/>
<feature type="domain" description="Solute-binding protein family 5" evidence="4">
    <location>
        <begin position="73"/>
        <end position="443"/>
    </location>
</feature>
<organism evidence="5 6">
    <name type="scientific">Teichococcus rhizosphaerae</name>
    <dbReference type="NCBI Taxonomy" id="1335062"/>
    <lineage>
        <taxon>Bacteria</taxon>
        <taxon>Pseudomonadati</taxon>
        <taxon>Pseudomonadota</taxon>
        <taxon>Alphaproteobacteria</taxon>
        <taxon>Acetobacterales</taxon>
        <taxon>Roseomonadaceae</taxon>
        <taxon>Roseomonas</taxon>
    </lineage>
</organism>